<evidence type="ECO:0000256" key="2">
    <source>
        <dbReference type="ARBA" id="ARBA00001946"/>
    </source>
</evidence>
<dbReference type="InterPro" id="IPR012301">
    <property type="entry name" value="Malic_N_dom"/>
</dbReference>
<evidence type="ECO:0000256" key="1">
    <source>
        <dbReference type="ARBA" id="ARBA00001936"/>
    </source>
</evidence>
<dbReference type="Gene3D" id="3.40.50.10380">
    <property type="entry name" value="Malic enzyme, N-terminal domain"/>
    <property type="match status" value="1"/>
</dbReference>
<proteinExistence type="inferred from homology"/>
<protein>
    <submittedName>
        <fullName evidence="8">NAD-dependent malic enzyme</fullName>
    </submittedName>
</protein>
<dbReference type="SMART" id="SM01274">
    <property type="entry name" value="malic"/>
    <property type="match status" value="1"/>
</dbReference>
<dbReference type="InterPro" id="IPR015884">
    <property type="entry name" value="Malic_enzyme_CS"/>
</dbReference>
<dbReference type="InterPro" id="IPR037062">
    <property type="entry name" value="Malic_N_dom_sf"/>
</dbReference>
<accession>A0ABS1TBM6</accession>
<gene>
    <name evidence="8" type="ORF">JK636_09705</name>
</gene>
<evidence type="ECO:0000259" key="6">
    <source>
        <dbReference type="SMART" id="SM00919"/>
    </source>
</evidence>
<dbReference type="SMART" id="SM00919">
    <property type="entry name" value="Malic_M"/>
    <property type="match status" value="1"/>
</dbReference>
<feature type="domain" description="Malic enzyme N-terminal" evidence="7">
    <location>
        <begin position="15"/>
        <end position="148"/>
    </location>
</feature>
<dbReference type="PANTHER" id="PTHR43237:SF4">
    <property type="entry name" value="NADP-DEPENDENT MALIC ENZYME"/>
    <property type="match status" value="1"/>
</dbReference>
<reference evidence="8 9" key="1">
    <citation type="submission" date="2021-01" db="EMBL/GenBank/DDBJ databases">
        <title>Genome public.</title>
        <authorList>
            <person name="Liu C."/>
            <person name="Sun Q."/>
        </authorList>
    </citation>
    <scope>NUCLEOTIDE SEQUENCE [LARGE SCALE GENOMIC DNA]</scope>
    <source>
        <strain evidence="8 9">YIM B02515</strain>
    </source>
</reference>
<comment type="cofactor">
    <cofactor evidence="1">
        <name>Mn(2+)</name>
        <dbReference type="ChEBI" id="CHEBI:29035"/>
    </cofactor>
</comment>
<dbReference type="InterPro" id="IPR001891">
    <property type="entry name" value="Malic_OxRdtase"/>
</dbReference>
<dbReference type="Pfam" id="PF03949">
    <property type="entry name" value="Malic_M"/>
    <property type="match status" value="1"/>
</dbReference>
<evidence type="ECO:0000256" key="5">
    <source>
        <dbReference type="ARBA" id="ARBA00023002"/>
    </source>
</evidence>
<dbReference type="EMBL" id="JAESWC010000002">
    <property type="protein sequence ID" value="MBL4936036.1"/>
    <property type="molecule type" value="Genomic_DNA"/>
</dbReference>
<name>A0ABS1TBM6_9CLOT</name>
<feature type="domain" description="Malic enzyme NAD-binding" evidence="6">
    <location>
        <begin position="160"/>
        <end position="384"/>
    </location>
</feature>
<dbReference type="InterPro" id="IPR036291">
    <property type="entry name" value="NAD(P)-bd_dom_sf"/>
</dbReference>
<dbReference type="CDD" id="cd05311">
    <property type="entry name" value="NAD_bind_2_malic_enz"/>
    <property type="match status" value="1"/>
</dbReference>
<keyword evidence="9" id="KW-1185">Reference proteome</keyword>
<dbReference type="SUPFAM" id="SSF53223">
    <property type="entry name" value="Aminoacid dehydrogenase-like, N-terminal domain"/>
    <property type="match status" value="1"/>
</dbReference>
<dbReference type="InterPro" id="IPR012302">
    <property type="entry name" value="Malic_NAD-bd"/>
</dbReference>
<dbReference type="Proteomes" id="UP000632377">
    <property type="component" value="Unassembled WGS sequence"/>
</dbReference>
<organism evidence="8 9">
    <name type="scientific">Clostridium rhizosphaerae</name>
    <dbReference type="NCBI Taxonomy" id="2803861"/>
    <lineage>
        <taxon>Bacteria</taxon>
        <taxon>Bacillati</taxon>
        <taxon>Bacillota</taxon>
        <taxon>Clostridia</taxon>
        <taxon>Eubacteriales</taxon>
        <taxon>Clostridiaceae</taxon>
        <taxon>Clostridium</taxon>
    </lineage>
</organism>
<evidence type="ECO:0000256" key="4">
    <source>
        <dbReference type="ARBA" id="ARBA00022723"/>
    </source>
</evidence>
<dbReference type="InterPro" id="IPR046346">
    <property type="entry name" value="Aminoacid_DH-like_N_sf"/>
</dbReference>
<evidence type="ECO:0000256" key="3">
    <source>
        <dbReference type="ARBA" id="ARBA00008785"/>
    </source>
</evidence>
<dbReference type="InterPro" id="IPR045213">
    <property type="entry name" value="Malic_NAD-bd_bact_type"/>
</dbReference>
<dbReference type="Pfam" id="PF00390">
    <property type="entry name" value="malic"/>
    <property type="match status" value="1"/>
</dbReference>
<keyword evidence="4" id="KW-0479">Metal-binding</keyword>
<evidence type="ECO:0000313" key="8">
    <source>
        <dbReference type="EMBL" id="MBL4936036.1"/>
    </source>
</evidence>
<dbReference type="PANTHER" id="PTHR43237">
    <property type="entry name" value="NADP-DEPENDENT MALIC ENZYME"/>
    <property type="match status" value="1"/>
</dbReference>
<evidence type="ECO:0000259" key="7">
    <source>
        <dbReference type="SMART" id="SM01274"/>
    </source>
</evidence>
<evidence type="ECO:0000313" key="9">
    <source>
        <dbReference type="Proteomes" id="UP000632377"/>
    </source>
</evidence>
<dbReference type="Gene3D" id="3.40.50.720">
    <property type="entry name" value="NAD(P)-binding Rossmann-like Domain"/>
    <property type="match status" value="1"/>
</dbReference>
<comment type="caution">
    <text evidence="8">The sequence shown here is derived from an EMBL/GenBank/DDBJ whole genome shotgun (WGS) entry which is preliminary data.</text>
</comment>
<keyword evidence="5" id="KW-0560">Oxidoreductase</keyword>
<sequence>MNLRETALKFHKDNEGKIALHCKVPVKTKEDMTLAYTPGVAEPCLEINKNYETIYDYTSKGNWVAVVTNGTAVLGLGDIGAGAGLPVMEGKAVLFKAFAGVDAFPICLDTKDIDKIVDTVKLMEPTFGGINLEDIKAPECFEIEERLKKISNIPIFHDDQHGTAVVSAACLINALKLINKKIEDVVAVINGAGAAGIAISKLLLKMGMKDIILCDTKGPIYEGRPEGMNKYKDEMAKISNKQKVKGTLADALKGADIFLGVSVANCVTEEMVKSMNKDSIIMAMANPNPEILPDVAKKAGARVVCTGRSDFPNQVNNVVAFPGIFRGALDVRAKEINDEMKIAAAYAIASVISENELNEDYVMPAAFDLRIAPLVAKKVAEAAIKTGVARKTDVTPEMVEEHTKKLLGI</sequence>
<dbReference type="InterPro" id="IPR051674">
    <property type="entry name" value="Malate_Decarboxylase"/>
</dbReference>
<dbReference type="PIRSF" id="PIRSF000106">
    <property type="entry name" value="ME"/>
    <property type="match status" value="1"/>
</dbReference>
<dbReference type="PROSITE" id="PS00331">
    <property type="entry name" value="MALIC_ENZYMES"/>
    <property type="match status" value="1"/>
</dbReference>
<dbReference type="SUPFAM" id="SSF51735">
    <property type="entry name" value="NAD(P)-binding Rossmann-fold domains"/>
    <property type="match status" value="1"/>
</dbReference>
<comment type="cofactor">
    <cofactor evidence="2">
        <name>Mg(2+)</name>
        <dbReference type="ChEBI" id="CHEBI:18420"/>
    </cofactor>
</comment>
<comment type="similarity">
    <text evidence="3">Belongs to the malic enzymes family.</text>
</comment>